<feature type="coiled-coil region" evidence="1">
    <location>
        <begin position="114"/>
        <end position="169"/>
    </location>
</feature>
<dbReference type="PROSITE" id="PS50096">
    <property type="entry name" value="IQ"/>
    <property type="match status" value="1"/>
</dbReference>
<evidence type="ECO:0000256" key="1">
    <source>
        <dbReference type="SAM" id="Coils"/>
    </source>
</evidence>
<dbReference type="OMA" id="FDIMKPK"/>
<dbReference type="EC" id="3.4.24.61" evidence="2"/>
<sequence length="577" mass="68057">MLQKGDQDDPEIQILQEQLFLYDAAATIISKVFKGYLTRKYLCILLKQQYESGDEEDEVFDENNYLEENQIEPDELLEGNNLNFNYIQQTKNIQEIQKYDQQQQLNEYTEKPKEKNLEEEIKKLKETKKQQFELIKQQLKNIQKDSKLTTEVNQQIENLYNQLEKEEILPQNDNFLLKEDQIDQIIFKREEVIDSKHQKELEIIQKLHEKNHISPKKNNIECNIESTNKALNQIVNQQDIYPKEIENINCLEYATLNYIKDYLVAFSEYIKDNFKDEFLSKINIPIGIDSLEFLKAFNLTENLENSSQEILQTPIYPVIKYIQIQKTVISEEIFLNFNEIFNKDNNLLSQELIELEKFHMKMTFDCFNEALDSMRPFGLRGKPLPWKININKLCSIKITQDNIEKIFGLAIAKVLKWGSSLCGFIPERIESPTGEIIQIDDDYLNQIKEDRLAQMLENEVLENEDKWLLYEDEETDVQLEISDEIFNSLIQEIVDFITGNKEENKQMIDLQQNLNIFQNNNKSCVKAVQNLGLCIKDQQIDQKMIDKQIFLINMQSQNINKQEIIQGGSQKDQNSSF</sequence>
<keyword evidence="2" id="KW-0548">Nucleotidyltransferase</keyword>
<evidence type="ECO:0000313" key="2">
    <source>
        <dbReference type="EMBL" id="EGR30855.1"/>
    </source>
</evidence>
<dbReference type="EMBL" id="GL983937">
    <property type="protein sequence ID" value="EGR30855.1"/>
    <property type="molecule type" value="Genomic_DNA"/>
</dbReference>
<keyword evidence="2" id="KW-0808">Transferase</keyword>
<accession>G0QV97</accession>
<dbReference type="InParanoid" id="G0QV97"/>
<organism evidence="2 3">
    <name type="scientific">Ichthyophthirius multifiliis</name>
    <name type="common">White spot disease agent</name>
    <name type="synonym">Ich</name>
    <dbReference type="NCBI Taxonomy" id="5932"/>
    <lineage>
        <taxon>Eukaryota</taxon>
        <taxon>Sar</taxon>
        <taxon>Alveolata</taxon>
        <taxon>Ciliophora</taxon>
        <taxon>Intramacronucleata</taxon>
        <taxon>Oligohymenophorea</taxon>
        <taxon>Hymenostomatida</taxon>
        <taxon>Ophryoglenina</taxon>
        <taxon>Ichthyophthirius</taxon>
    </lineage>
</organism>
<dbReference type="Proteomes" id="UP000008983">
    <property type="component" value="Unassembled WGS sequence"/>
</dbReference>
<proteinExistence type="predicted"/>
<dbReference type="eggNOG" id="ENOG502QVXD">
    <property type="taxonomic scope" value="Eukaryota"/>
</dbReference>
<dbReference type="RefSeq" id="XP_004032442.1">
    <property type="nucleotide sequence ID" value="XM_004032394.1"/>
</dbReference>
<dbReference type="GO" id="GO:0003964">
    <property type="term" value="F:RNA-directed DNA polymerase activity"/>
    <property type="evidence" value="ECO:0007669"/>
    <property type="project" value="UniProtKB-EC"/>
</dbReference>
<keyword evidence="2" id="KW-0378">Hydrolase</keyword>
<keyword evidence="1" id="KW-0175">Coiled coil</keyword>
<dbReference type="AlphaFoldDB" id="G0QV97"/>
<protein>
    <submittedName>
        <fullName evidence="2">IQ calmodulin-binding motif family protein, putative</fullName>
        <ecNumber evidence="2">2.7.7.49</ecNumber>
        <ecNumber evidence="2">3.4.24.61</ecNumber>
    </submittedName>
</protein>
<reference evidence="2 3" key="1">
    <citation type="submission" date="2011-07" db="EMBL/GenBank/DDBJ databases">
        <authorList>
            <person name="Coyne R."/>
            <person name="Brami D."/>
            <person name="Johnson J."/>
            <person name="Hostetler J."/>
            <person name="Hannick L."/>
            <person name="Clark T."/>
            <person name="Cassidy-Hanley D."/>
            <person name="Inman J."/>
        </authorList>
    </citation>
    <scope>NUCLEOTIDE SEQUENCE [LARGE SCALE GENOMIC DNA]</scope>
    <source>
        <strain evidence="2 3">G5</strain>
    </source>
</reference>
<evidence type="ECO:0000313" key="3">
    <source>
        <dbReference type="Proteomes" id="UP000008983"/>
    </source>
</evidence>
<dbReference type="OrthoDB" id="306254at2759"/>
<dbReference type="GO" id="GO:0004222">
    <property type="term" value="F:metalloendopeptidase activity"/>
    <property type="evidence" value="ECO:0007669"/>
    <property type="project" value="UniProtKB-EC"/>
</dbReference>
<name>G0QV97_ICHMU</name>
<dbReference type="EC" id="2.7.7.49" evidence="2"/>
<dbReference type="GeneID" id="14906980"/>
<gene>
    <name evidence="2" type="ORF">IMG5_122300</name>
</gene>
<keyword evidence="3" id="KW-1185">Reference proteome</keyword>